<dbReference type="Gene3D" id="3.60.10.10">
    <property type="entry name" value="Endonuclease/exonuclease/phosphatase"/>
    <property type="match status" value="1"/>
</dbReference>
<accession>A0AA88XW73</accession>
<dbReference type="PANTHER" id="PTHR47510:SF3">
    <property type="entry name" value="ENDO_EXONUCLEASE_PHOSPHATASE DOMAIN-CONTAINING PROTEIN"/>
    <property type="match status" value="1"/>
</dbReference>
<dbReference type="InterPro" id="IPR036691">
    <property type="entry name" value="Endo/exonu/phosph_ase_sf"/>
</dbReference>
<dbReference type="PANTHER" id="PTHR47510">
    <property type="entry name" value="REVERSE TRANSCRIPTASE DOMAIN-CONTAINING PROTEIN"/>
    <property type="match status" value="1"/>
</dbReference>
<evidence type="ECO:0000313" key="3">
    <source>
        <dbReference type="Proteomes" id="UP001186944"/>
    </source>
</evidence>
<proteinExistence type="predicted"/>
<dbReference type="InterPro" id="IPR005135">
    <property type="entry name" value="Endo/exonuclease/phosphatase"/>
</dbReference>
<sequence length="500" mass="58432">MNECECIHSPPFKSFLDENTQICPNDKILRDQSFKANTKRTNPQNLSFDEIEVKAITSNSNEVSSSTPKRYNVNESSNNTFGLLKRGLRMTNINICHLLNKIDEVNLLLHEKQSVEILGICETFLDQEIHDEMIKLNGFNFERRDRVGKAGGGIVVYLSDLLNYKRRKDLESSDIETIWLEILIPNSKSFLYCSVYRPPSANTSWVDLFATEIEKATCGNEEIIISGDFNIDLLKDPPRYWSQALEVFNLTQVISSPTRVNGNSSTLIDHFYTNMPNYVTEVHVPKISMSDHYPICITRSTKNLLKKKTHTTIEYRDYKKFDERNFLQDLADVKFDEIENLKEPNLALDQFYKLFINVLDKHAKVKSKRVKYKSIPKWINSEINEARHNRDYYHKKGDTENYKKWRNAVTELIRNAKKNYYKESIEENKCTSDIWKHLKEFTSNKNETNINFMTHNGISSEEPTEIANMYNDFITNISKTLIDDNLREQLETSHLKDFIY</sequence>
<protein>
    <recommendedName>
        <fullName evidence="1">Endonuclease/exonuclease/phosphatase domain-containing protein</fullName>
    </recommendedName>
</protein>
<reference evidence="2" key="1">
    <citation type="submission" date="2019-08" db="EMBL/GenBank/DDBJ databases">
        <title>The improved chromosome-level genome for the pearl oyster Pinctada fucata martensii using PacBio sequencing and Hi-C.</title>
        <authorList>
            <person name="Zheng Z."/>
        </authorList>
    </citation>
    <scope>NUCLEOTIDE SEQUENCE</scope>
    <source>
        <strain evidence="2">ZZ-2019</strain>
        <tissue evidence="2">Adductor muscle</tissue>
    </source>
</reference>
<dbReference type="Pfam" id="PF03372">
    <property type="entry name" value="Exo_endo_phos"/>
    <property type="match status" value="1"/>
</dbReference>
<dbReference type="Proteomes" id="UP001186944">
    <property type="component" value="Unassembled WGS sequence"/>
</dbReference>
<gene>
    <name evidence="2" type="ORF">FSP39_010249</name>
</gene>
<evidence type="ECO:0000313" key="2">
    <source>
        <dbReference type="EMBL" id="KAK3084222.1"/>
    </source>
</evidence>
<organism evidence="2 3">
    <name type="scientific">Pinctada imbricata</name>
    <name type="common">Atlantic pearl-oyster</name>
    <name type="synonym">Pinctada martensii</name>
    <dbReference type="NCBI Taxonomy" id="66713"/>
    <lineage>
        <taxon>Eukaryota</taxon>
        <taxon>Metazoa</taxon>
        <taxon>Spiralia</taxon>
        <taxon>Lophotrochozoa</taxon>
        <taxon>Mollusca</taxon>
        <taxon>Bivalvia</taxon>
        <taxon>Autobranchia</taxon>
        <taxon>Pteriomorphia</taxon>
        <taxon>Pterioida</taxon>
        <taxon>Pterioidea</taxon>
        <taxon>Pteriidae</taxon>
        <taxon>Pinctada</taxon>
    </lineage>
</organism>
<name>A0AA88XW73_PINIB</name>
<comment type="caution">
    <text evidence="2">The sequence shown here is derived from an EMBL/GenBank/DDBJ whole genome shotgun (WGS) entry which is preliminary data.</text>
</comment>
<dbReference type="SUPFAM" id="SSF56219">
    <property type="entry name" value="DNase I-like"/>
    <property type="match status" value="1"/>
</dbReference>
<dbReference type="GO" id="GO:0003824">
    <property type="term" value="F:catalytic activity"/>
    <property type="evidence" value="ECO:0007669"/>
    <property type="project" value="InterPro"/>
</dbReference>
<evidence type="ECO:0000259" key="1">
    <source>
        <dbReference type="Pfam" id="PF03372"/>
    </source>
</evidence>
<feature type="domain" description="Endonuclease/exonuclease/phosphatase" evidence="1">
    <location>
        <begin position="102"/>
        <end position="292"/>
    </location>
</feature>
<dbReference type="EMBL" id="VSWD01000013">
    <property type="protein sequence ID" value="KAK3084222.1"/>
    <property type="molecule type" value="Genomic_DNA"/>
</dbReference>
<dbReference type="AlphaFoldDB" id="A0AA88XW73"/>
<keyword evidence="3" id="KW-1185">Reference proteome</keyword>